<gene>
    <name evidence="2" type="ORF">OMP38_01085</name>
</gene>
<evidence type="ECO:0000313" key="2">
    <source>
        <dbReference type="EMBL" id="MDG0789602.1"/>
    </source>
</evidence>
<evidence type="ECO:0000256" key="1">
    <source>
        <dbReference type="SAM" id="Coils"/>
    </source>
</evidence>
<evidence type="ECO:0000313" key="3">
    <source>
        <dbReference type="Proteomes" id="UP001153387"/>
    </source>
</evidence>
<feature type="coiled-coil region" evidence="1">
    <location>
        <begin position="22"/>
        <end position="56"/>
    </location>
</feature>
<dbReference type="AlphaFoldDB" id="A0A9X4KGE6"/>
<protein>
    <submittedName>
        <fullName evidence="2">Uncharacterized protein</fullName>
    </submittedName>
</protein>
<proteinExistence type="predicted"/>
<dbReference type="Proteomes" id="UP001153387">
    <property type="component" value="Unassembled WGS sequence"/>
</dbReference>
<reference evidence="2 3" key="1">
    <citation type="submission" date="2022-10" db="EMBL/GenBank/DDBJ databases">
        <title>Comparative genomic analysis of Cohnella hashimotonis sp. nov., isolated from the International Space Station.</title>
        <authorList>
            <person name="Simpson A."/>
            <person name="Venkateswaran K."/>
        </authorList>
    </citation>
    <scope>NUCLEOTIDE SEQUENCE [LARGE SCALE GENOMIC DNA]</scope>
    <source>
        <strain evidence="2 3">DSM 18997</strain>
    </source>
</reference>
<accession>A0A9X4KGE6</accession>
<dbReference type="RefSeq" id="WP_277563525.1">
    <property type="nucleotide sequence ID" value="NZ_JAPDHZ010000002.1"/>
</dbReference>
<dbReference type="EMBL" id="JAPDHZ010000002">
    <property type="protein sequence ID" value="MDG0789602.1"/>
    <property type="molecule type" value="Genomic_DNA"/>
</dbReference>
<name>A0A9X4KGE6_9BACL</name>
<comment type="caution">
    <text evidence="2">The sequence shown here is derived from an EMBL/GenBank/DDBJ whole genome shotgun (WGS) entry which is preliminary data.</text>
</comment>
<organism evidence="2 3">
    <name type="scientific">Cohnella ginsengisoli</name>
    <dbReference type="NCBI Taxonomy" id="425004"/>
    <lineage>
        <taxon>Bacteria</taxon>
        <taxon>Bacillati</taxon>
        <taxon>Bacillota</taxon>
        <taxon>Bacilli</taxon>
        <taxon>Bacillales</taxon>
        <taxon>Paenibacillaceae</taxon>
        <taxon>Cohnella</taxon>
    </lineage>
</organism>
<dbReference type="Gene3D" id="1.20.5.110">
    <property type="match status" value="1"/>
</dbReference>
<keyword evidence="3" id="KW-1185">Reference proteome</keyword>
<keyword evidence="1" id="KW-0175">Coiled coil</keyword>
<sequence>MSIPIGRFKWVRRRSCPCYYRLESVEQKVDQVELRLDRVEHKADRIETKLDAAFEQVAKSTEHEVAFNDLASTVAGHTTDIRLLKKNRRCQLARVRLHSKRQHT</sequence>